<evidence type="ECO:0000313" key="3">
    <source>
        <dbReference type="Proteomes" id="UP000007796"/>
    </source>
</evidence>
<sequence length="182" mass="20169">MPTLTFHLAIPLPAALSPGQVIQAMHRYEPLITPNPFLVSYRRRPVDLREIVDDAFFRDDGQALAAFEVVDRIVLVPGLATKQVVIPCVMQRFDDGLRCRSFAAGGVRVWSTWRVQPAVTGAEALDNDVDGSPLPSAVAYELVEEARVECSVLVKPFVGRSFQAAHMDILRSVVREIMQQQA</sequence>
<protein>
    <recommendedName>
        <fullName evidence="1">DUF7053 domain-containing protein</fullName>
    </recommendedName>
</protein>
<dbReference type="RefSeq" id="XP_014169756.1">
    <property type="nucleotide sequence ID" value="XM_014314281.1"/>
</dbReference>
<dbReference type="eggNOG" id="ENOG502RW2C">
    <property type="taxonomic scope" value="Eukaryota"/>
</dbReference>
<dbReference type="InterPro" id="IPR055481">
    <property type="entry name" value="DUF7053"/>
</dbReference>
<dbReference type="AlphaFoldDB" id="F0XPF8"/>
<dbReference type="PANTHER" id="PTHR38117">
    <property type="entry name" value="NACHT AND WD40 DOMAIN PROTEIN"/>
    <property type="match status" value="1"/>
</dbReference>
<name>F0XPF8_GROCL</name>
<dbReference type="OrthoDB" id="4276610at2759"/>
<evidence type="ECO:0000259" key="1">
    <source>
        <dbReference type="Pfam" id="PF23155"/>
    </source>
</evidence>
<dbReference type="STRING" id="655863.F0XPF8"/>
<gene>
    <name evidence="2" type="ORF">CMQ_7276</name>
</gene>
<dbReference type="Pfam" id="PF23155">
    <property type="entry name" value="DUF7053"/>
    <property type="match status" value="1"/>
</dbReference>
<dbReference type="PANTHER" id="PTHR38117:SF2">
    <property type="entry name" value="NACHT AND WD40 DOMAIN PROTEIN"/>
    <property type="match status" value="1"/>
</dbReference>
<evidence type="ECO:0000313" key="2">
    <source>
        <dbReference type="EMBL" id="EFX00274.1"/>
    </source>
</evidence>
<dbReference type="Proteomes" id="UP000007796">
    <property type="component" value="Unassembled WGS sequence"/>
</dbReference>
<dbReference type="HOGENOM" id="CLU_090750_0_0_1"/>
<dbReference type="InParanoid" id="F0XPF8"/>
<keyword evidence="3" id="KW-1185">Reference proteome</keyword>
<reference evidence="2 3" key="1">
    <citation type="journal article" date="2011" name="Proc. Natl. Acad. Sci. U.S.A.">
        <title>Genome and transcriptome analyses of the mountain pine beetle-fungal symbiont Grosmannia clavigera, a lodgepole pine pathogen.</title>
        <authorList>
            <person name="DiGuistini S."/>
            <person name="Wang Y."/>
            <person name="Liao N.Y."/>
            <person name="Taylor G."/>
            <person name="Tanguay P."/>
            <person name="Feau N."/>
            <person name="Henrissat B."/>
            <person name="Chan S.K."/>
            <person name="Hesse-Orce U."/>
            <person name="Alamouti S.M."/>
            <person name="Tsui C.K.M."/>
            <person name="Docking R.T."/>
            <person name="Levasseur A."/>
            <person name="Haridas S."/>
            <person name="Robertson G."/>
            <person name="Birol I."/>
            <person name="Holt R.A."/>
            <person name="Marra M.A."/>
            <person name="Hamelin R.C."/>
            <person name="Hirst M."/>
            <person name="Jones S.J.M."/>
            <person name="Bohlmann J."/>
            <person name="Breuil C."/>
        </authorList>
    </citation>
    <scope>NUCLEOTIDE SEQUENCE [LARGE SCALE GENOMIC DNA]</scope>
    <source>
        <strain evidence="3">kw1407 / UAMH 11150</strain>
    </source>
</reference>
<accession>F0XPF8</accession>
<proteinExistence type="predicted"/>
<feature type="domain" description="DUF7053" evidence="1">
    <location>
        <begin position="5"/>
        <end position="176"/>
    </location>
</feature>
<organism evidence="3">
    <name type="scientific">Grosmannia clavigera (strain kw1407 / UAMH 11150)</name>
    <name type="common">Blue stain fungus</name>
    <name type="synonym">Graphiocladiella clavigera</name>
    <dbReference type="NCBI Taxonomy" id="655863"/>
    <lineage>
        <taxon>Eukaryota</taxon>
        <taxon>Fungi</taxon>
        <taxon>Dikarya</taxon>
        <taxon>Ascomycota</taxon>
        <taxon>Pezizomycotina</taxon>
        <taxon>Sordariomycetes</taxon>
        <taxon>Sordariomycetidae</taxon>
        <taxon>Ophiostomatales</taxon>
        <taxon>Ophiostomataceae</taxon>
        <taxon>Leptographium</taxon>
    </lineage>
</organism>
<dbReference type="GeneID" id="25980802"/>
<dbReference type="EMBL" id="GL629801">
    <property type="protein sequence ID" value="EFX00274.1"/>
    <property type="molecule type" value="Genomic_DNA"/>
</dbReference>